<dbReference type="Proteomes" id="UP000294200">
    <property type="component" value="Unassembled WGS sequence"/>
</dbReference>
<dbReference type="Gene3D" id="3.30.160.250">
    <property type="match status" value="1"/>
</dbReference>
<dbReference type="AlphaFoldDB" id="A0A4R0XD25"/>
<organism evidence="1 2">
    <name type="scientific">Paraburkholderia steynii</name>
    <dbReference type="NCBI Taxonomy" id="1245441"/>
    <lineage>
        <taxon>Bacteria</taxon>
        <taxon>Pseudomonadati</taxon>
        <taxon>Pseudomonadota</taxon>
        <taxon>Betaproteobacteria</taxon>
        <taxon>Burkholderiales</taxon>
        <taxon>Burkholderiaceae</taxon>
        <taxon>Paraburkholderia</taxon>
    </lineage>
</organism>
<evidence type="ECO:0000313" key="2">
    <source>
        <dbReference type="Proteomes" id="UP000294200"/>
    </source>
</evidence>
<proteinExistence type="predicted"/>
<protein>
    <submittedName>
        <fullName evidence="1">Uncharacterized protein</fullName>
    </submittedName>
</protein>
<keyword evidence="2" id="KW-1185">Reference proteome</keyword>
<sequence>MDSTEIFAAFPARCCSPTGALSYRLVLKQSGQYPAVFGRDDGAFVVSFPDIPEAITKGARLRKRASWLQTRC</sequence>
<dbReference type="EMBL" id="MWML01000222">
    <property type="protein sequence ID" value="TCG04749.1"/>
    <property type="molecule type" value="Genomic_DNA"/>
</dbReference>
<gene>
    <name evidence="1" type="ORF">BZM27_38575</name>
</gene>
<accession>A0A4R0XD25</accession>
<comment type="caution">
    <text evidence="1">The sequence shown here is derived from an EMBL/GenBank/DDBJ whole genome shotgun (WGS) entry which is preliminary data.</text>
</comment>
<reference evidence="1 2" key="1">
    <citation type="submission" date="2017-02" db="EMBL/GenBank/DDBJ databases">
        <title>Paraburkholderia sophoroidis sp. nov. and Paraburkholderia steynii sp. nov. rhizobial symbionts of the fynbos legume Hypocalyptus sophoroides.</title>
        <authorList>
            <person name="Steenkamp E.T."/>
            <person name="Beukes C.W."/>
            <person name="Van Zyl E."/>
            <person name="Avontuur J."/>
            <person name="Chan W.Y."/>
            <person name="Hassen A."/>
            <person name="Palmer M."/>
            <person name="Mthombeni L."/>
            <person name="Phalane F."/>
            <person name="Sereme K."/>
            <person name="Venter S.N."/>
        </authorList>
    </citation>
    <scope>NUCLEOTIDE SEQUENCE [LARGE SCALE GENOMIC DNA]</scope>
    <source>
        <strain evidence="1 2">HC1.1ba</strain>
    </source>
</reference>
<name>A0A4R0XD25_9BURK</name>
<evidence type="ECO:0000313" key="1">
    <source>
        <dbReference type="EMBL" id="TCG04749.1"/>
    </source>
</evidence>